<evidence type="ECO:0008006" key="6">
    <source>
        <dbReference type="Google" id="ProtNLM"/>
    </source>
</evidence>
<evidence type="ECO:0000256" key="1">
    <source>
        <dbReference type="SAM" id="MobiDB-lite"/>
    </source>
</evidence>
<dbReference type="Pfam" id="PF13403">
    <property type="entry name" value="Hint_2"/>
    <property type="match status" value="1"/>
</dbReference>
<dbReference type="PANTHER" id="PTHR42834:SF1">
    <property type="entry name" value="ENDONUCLEASE_EXONUCLEASE_PHOSPHATASE FAMILY PROTEIN (AFU_ORTHOLOGUE AFUA_3G09210)"/>
    <property type="match status" value="1"/>
</dbReference>
<dbReference type="RefSeq" id="WP_058988678.1">
    <property type="nucleotide sequence ID" value="NZ_LN606600.1"/>
</dbReference>
<dbReference type="Pfam" id="PF03372">
    <property type="entry name" value="Exo_endo_phos"/>
    <property type="match status" value="1"/>
</dbReference>
<feature type="region of interest" description="Disordered" evidence="1">
    <location>
        <begin position="185"/>
        <end position="229"/>
    </location>
</feature>
<dbReference type="InterPro" id="IPR036691">
    <property type="entry name" value="Endo/exonu/phosph_ase_sf"/>
</dbReference>
<dbReference type="CDD" id="cd03801">
    <property type="entry name" value="GT4_PimA-like"/>
    <property type="match status" value="1"/>
</dbReference>
<sequence length="1746" mass="186901">MASKLLINEFMFNPSVSGDPDEFIEVKGDASTDYSEWSIIVVDGDGTAAGKIDNVFQVGTTSSDGYWATPFLTNTLQNGTQTVLLVKDFTGKVGDNVDTTKSGTFTSTPWSEIGDTIAVSDGGKGDPTYADAPVLTGARAAGASRIPDGTDTDSASDWVADDPSLAGIDGYGTTAAAGTVLVTPGAANNGTNSGDSDTDDSSGSDGSDTGGGNSGSSGNDGTGNTSPQQLTVQQINGTGYFSTYANSSVMTTGVVTAVDTNGSIGFWIQESTKDKDTVGSSAIFVYAGKDAALPTVGTTVSVTGTVTNYSGTSWEKSLTLPEINLVSYTDTGASYTQVAPTLIGQGGETVPASSYLGDLAQAINLNQSTATLSPDTNALDFYRNLLGQLVTLNNVVAVSASSGNAVWVVPDNGNGLLTPTGALQSTETSINTQRVELYYDSGVTPGTAPSVELGDSLGSVTGILTYYNGIYELVPTTQVTVIHTEQEKPVTSFHKDDQNLLISDYNIENFNALDPANADRLKQVAQIIVKNLDNPDILALQEIQDDSGTTNDGTVSAEQNLAALVQAIAAAGGPTYSWAEVDPANNTQGGVSGGNIRSVYLYNADRVTLKAPVTTIGNEELNGTFKNTRLPLVGTFEFNGKDVTLLNVHLSSQAGSSELYGSTQPPVNHGGTTATVNNRIAQAEYITDYVNSLRQQDPDAKIGILGDFNDTEWSDANTVYTNGGLTDMSSKEDASNRYTYIFEGNAQSLDHTIGTSAFADAGQFETVHVNTGYLDAESDHDPSVTLLEISDYSANSGETLANTVVANGQTAVVKTGASAADISVTDGGRLALYSGSSASNIQLSSGAQIDLPELTWSDNATLSLTDPSTLKVSNGTDTYSIALDGNYNAAFFSLAAYGSGGTELLTEGTPCYCRGTLIETDHGPVSVEFLKIGDLVKTLQNGFRPIKWIGRRSYSGRFAAGNKEILPVVFRQGSLGNGLPTQDLSVSPLHAMYLAHKLVPAMTLVNDVSIIQAEAMDEVAYFHIELESHDVIFAHGAPSETFVDDDSRGMFLNASEFQILYPQDQKLPAQYCAPRLEEGAELEQLRTDLLHLTGIHTLKSVGTLSGYIDTVSHTIVQGWARDSASEEPVRLSILNNGVTIGEIIANQPRADVGSSCGFRFEIPGGLSPFERHVIEVQRMEDSAPLKNSPWMLDLNEETQAPLYTTQPNINLESFEGYLDAVSREQIRGWAWNPATPDTPVAIQILDNGKLIATTVANGLRPDVELSGRALRCGFDVILPVGLSPFSRHVIEVRRASDGMLLSHPHVLEPVDAFDPAFAQSVSRAVKAVSKEHRKDVLSFLLAQVEQLTQEHAQETSGKKQAVLHSAHARRGLKAARPAKTCRALVIDTQRPNKGRDAGSHAILSHITALQDLGYDVSFVAADQMEGPDHLDNTPDVTVLTAPFYRSVEDVLSRQNNSFDIVYLHREEIASRYMGLTRRHQPRARIIYSVADLHFLRTLRQAQIEARPELIADSRRLKLREYQAACQADIVLTHSPAEAALLKDALPLLNTAVIPWSVPLKVHENSFEQRKNVLFLGNYAHAPNVDAARWLVEEIMPLVWLKDPSIKCLIAGTNMPTRVRSLQKEGVDILGEVSDLDALFSTLRLSIAPLRFGAGIKGKVLESLSYGVPCVMTPIAAEGLPLTAGLHENQGETAQELAEQILQLHNSQPHWCRASIEGRHLIRMTYNQEQITSLLEDAIKSEARKAG</sequence>
<name>A0A0U5FRX6_9PROT</name>
<dbReference type="EMBL" id="LN606600">
    <property type="protein sequence ID" value="CEF42525.1"/>
    <property type="molecule type" value="Genomic_DNA"/>
</dbReference>
<proteinExistence type="predicted"/>
<dbReference type="KEGG" id="asz:ASN_3286"/>
<dbReference type="SUPFAM" id="SSF51294">
    <property type="entry name" value="Hedgehog/intein (Hint) domain"/>
    <property type="match status" value="1"/>
</dbReference>
<evidence type="ECO:0000259" key="2">
    <source>
        <dbReference type="Pfam" id="PF03372"/>
    </source>
</evidence>
<dbReference type="InterPro" id="IPR005135">
    <property type="entry name" value="Endo/exonuclease/phosphatase"/>
</dbReference>
<dbReference type="InterPro" id="IPR028992">
    <property type="entry name" value="Hedgehog/Intein_dom"/>
</dbReference>
<feature type="region of interest" description="Disordered" evidence="1">
    <location>
        <begin position="1352"/>
        <end position="1375"/>
    </location>
</feature>
<dbReference type="Proteomes" id="UP000056109">
    <property type="component" value="Chromosome I"/>
</dbReference>
<evidence type="ECO:0000313" key="4">
    <source>
        <dbReference type="EMBL" id="CEF42525.1"/>
    </source>
</evidence>
<dbReference type="Gene3D" id="3.40.50.2000">
    <property type="entry name" value="Glycogen Phosphorylase B"/>
    <property type="match status" value="1"/>
</dbReference>
<dbReference type="PANTHER" id="PTHR42834">
    <property type="entry name" value="ENDONUCLEASE/EXONUCLEASE/PHOSPHATASE FAMILY PROTEIN (AFU_ORTHOLOGUE AFUA_3G09210)"/>
    <property type="match status" value="1"/>
</dbReference>
<dbReference type="SUPFAM" id="SSF56219">
    <property type="entry name" value="DNase I-like"/>
    <property type="match status" value="1"/>
</dbReference>
<reference evidence="5" key="1">
    <citation type="submission" date="2014-09" db="EMBL/GenBank/DDBJ databases">
        <authorList>
            <person name="Illeghems K.G."/>
        </authorList>
    </citation>
    <scope>NUCLEOTIDE SEQUENCE [LARGE SCALE GENOMIC DNA]</scope>
    <source>
        <strain evidence="5">108B</strain>
    </source>
</reference>
<keyword evidence="5" id="KW-1185">Reference proteome</keyword>
<organism evidence="4 5">
    <name type="scientific">Acetobacter senegalensis</name>
    <dbReference type="NCBI Taxonomy" id="446692"/>
    <lineage>
        <taxon>Bacteria</taxon>
        <taxon>Pseudomonadati</taxon>
        <taxon>Pseudomonadota</taxon>
        <taxon>Alphaproteobacteria</taxon>
        <taxon>Acetobacterales</taxon>
        <taxon>Acetobacteraceae</taxon>
        <taxon>Acetobacter</taxon>
    </lineage>
</organism>
<feature type="compositionally biased region" description="Low complexity" evidence="1">
    <location>
        <begin position="185"/>
        <end position="195"/>
    </location>
</feature>
<feature type="compositionally biased region" description="Gly residues" evidence="1">
    <location>
        <begin position="208"/>
        <end position="221"/>
    </location>
</feature>
<dbReference type="InterPro" id="IPR036844">
    <property type="entry name" value="Hint_dom_sf"/>
</dbReference>
<feature type="domain" description="Endonuclease/exonuclease/phosphatase" evidence="2">
    <location>
        <begin position="505"/>
        <end position="758"/>
    </location>
</feature>
<accession>A0A0U5FRX6</accession>
<dbReference type="GeneID" id="34784240"/>
<protein>
    <recommendedName>
        <fullName evidence="6">Hedgehog/Intein (Hint) domain-containing protein</fullName>
    </recommendedName>
</protein>
<dbReference type="GO" id="GO:0003824">
    <property type="term" value="F:catalytic activity"/>
    <property type="evidence" value="ECO:0007669"/>
    <property type="project" value="InterPro"/>
</dbReference>
<dbReference type="Gene3D" id="3.60.10.10">
    <property type="entry name" value="Endonuclease/exonuclease/phosphatase"/>
    <property type="match status" value="1"/>
</dbReference>
<feature type="domain" description="Hedgehog/Intein (Hint)" evidence="3">
    <location>
        <begin position="910"/>
        <end position="1045"/>
    </location>
</feature>
<evidence type="ECO:0000259" key="3">
    <source>
        <dbReference type="Pfam" id="PF13403"/>
    </source>
</evidence>
<gene>
    <name evidence="4" type="ORF">ASN_3286</name>
</gene>
<dbReference type="PATRIC" id="fig|446692.3.peg.3484"/>
<dbReference type="SUPFAM" id="SSF53756">
    <property type="entry name" value="UDP-Glycosyltransferase/glycogen phosphorylase"/>
    <property type="match status" value="1"/>
</dbReference>
<evidence type="ECO:0000313" key="5">
    <source>
        <dbReference type="Proteomes" id="UP000056109"/>
    </source>
</evidence>
<dbReference type="Pfam" id="PF13692">
    <property type="entry name" value="Glyco_trans_1_4"/>
    <property type="match status" value="1"/>
</dbReference>